<proteinExistence type="predicted"/>
<protein>
    <submittedName>
        <fullName evidence="3">Uncharacterized protein</fullName>
    </submittedName>
</protein>
<organism evidence="2 3">
    <name type="scientific">Ascaris lumbricoides</name>
    <name type="common">Giant roundworm</name>
    <dbReference type="NCBI Taxonomy" id="6252"/>
    <lineage>
        <taxon>Eukaryota</taxon>
        <taxon>Metazoa</taxon>
        <taxon>Ecdysozoa</taxon>
        <taxon>Nematoda</taxon>
        <taxon>Chromadorea</taxon>
        <taxon>Rhabditida</taxon>
        <taxon>Spirurina</taxon>
        <taxon>Ascaridomorpha</taxon>
        <taxon>Ascaridoidea</taxon>
        <taxon>Ascarididae</taxon>
        <taxon>Ascaris</taxon>
    </lineage>
</organism>
<evidence type="ECO:0000313" key="2">
    <source>
        <dbReference type="Proteomes" id="UP000036681"/>
    </source>
</evidence>
<feature type="coiled-coil region" evidence="1">
    <location>
        <begin position="64"/>
        <end position="131"/>
    </location>
</feature>
<keyword evidence="2" id="KW-1185">Reference proteome</keyword>
<dbReference type="Proteomes" id="UP000036681">
    <property type="component" value="Unplaced"/>
</dbReference>
<accession>A0A0M3ITG6</accession>
<keyword evidence="1" id="KW-0175">Coiled coil</keyword>
<feature type="coiled-coil region" evidence="1">
    <location>
        <begin position="184"/>
        <end position="214"/>
    </location>
</feature>
<reference evidence="3" key="1">
    <citation type="submission" date="2017-02" db="UniProtKB">
        <authorList>
            <consortium name="WormBaseParasite"/>
        </authorList>
    </citation>
    <scope>IDENTIFICATION</scope>
</reference>
<evidence type="ECO:0000256" key="1">
    <source>
        <dbReference type="SAM" id="Coils"/>
    </source>
</evidence>
<evidence type="ECO:0000313" key="3">
    <source>
        <dbReference type="WBParaSite" id="ALUE_0002204401-mRNA-1"/>
    </source>
</evidence>
<dbReference type="AlphaFoldDB" id="A0A0M3ITG6"/>
<dbReference type="WBParaSite" id="ALUE_0002204401-mRNA-1">
    <property type="protein sequence ID" value="ALUE_0002204401-mRNA-1"/>
    <property type="gene ID" value="ALUE_0002204401"/>
</dbReference>
<sequence>MTMEFLNSLGLNPIDVQKLDENDLVKTYLLLQFYMNYLNRKSNPENENTTTNAGVRLPDVKRKNEELEEALSKNFDELNKISRNMRRVRLPDVKRKNEELEEALSKNFDELNKISRNMRQEVDEKELEKAESFFQKKKALEELKADPSLHQLSAPNAETLRGEYMQCLEDDGGGKMTENGIFSKEELTKVNEELNREQKRAVELKELLERMKSGDRDH</sequence>
<name>A0A0M3ITG6_ASCLU</name>